<accession>A0A2K9YTB5</accession>
<keyword evidence="4 7" id="KW-0812">Transmembrane</keyword>
<dbReference type="PANTHER" id="PTHR30589">
    <property type="entry name" value="PROLIPOPROTEIN DIACYLGLYCERYL TRANSFERASE"/>
    <property type="match status" value="1"/>
</dbReference>
<dbReference type="NCBIfam" id="TIGR00544">
    <property type="entry name" value="lgt"/>
    <property type="match status" value="1"/>
</dbReference>
<dbReference type="GO" id="GO:0008961">
    <property type="term" value="F:phosphatidylglycerol-prolipoprotein diacylglyceryl transferase activity"/>
    <property type="evidence" value="ECO:0007669"/>
    <property type="project" value="UniProtKB-UniRule"/>
</dbReference>
<dbReference type="UniPathway" id="UPA00664"/>
<dbReference type="PANTHER" id="PTHR30589:SF0">
    <property type="entry name" value="PHOSPHATIDYLGLYCEROL--PROLIPOPROTEIN DIACYLGLYCERYL TRANSFERASE"/>
    <property type="match status" value="1"/>
</dbReference>
<evidence type="ECO:0000256" key="5">
    <source>
        <dbReference type="ARBA" id="ARBA00022989"/>
    </source>
</evidence>
<evidence type="ECO:0000256" key="6">
    <source>
        <dbReference type="ARBA" id="ARBA00023136"/>
    </source>
</evidence>
<name>A0A2K9YTB5_METHO</name>
<feature type="transmembrane region" description="Helical" evidence="7">
    <location>
        <begin position="238"/>
        <end position="261"/>
    </location>
</feature>
<sequence length="312" mass="35973">MQVKDWAGIQLKLGPMNVYSLTMMLGMLTAILTVYFFWRREKYTFEQLTILVFIALPTAIIGARFVFVIQQLIEHKGWADGPWYNAFFIWKGGLSIHGGVITATICCILYILFSKNKNRIDLKKAITIILPAVLIGQAIGRWGNFANHEVYGGVMEKGSVAFEILPKLIRDHMFIDGKYRYPLFFYESIANLAAYIILVWILNNWNWLRPGTTGGLYIVYYGIIRFGMEPLRDGSYTIYKVISALYIIVGLVLTVMFEFVIKLNYNVYKVNTYNNEKLSKFFYFIVYEPKNSNSFAFKKSTTKNQIETKTAA</sequence>
<dbReference type="RefSeq" id="WP_012855615.1">
    <property type="nucleotide sequence ID" value="NZ_CP026341.1"/>
</dbReference>
<organism evidence="8 9">
    <name type="scientific">Metamycoplasma hominis</name>
    <name type="common">Mycoplasma hominis</name>
    <dbReference type="NCBI Taxonomy" id="2098"/>
    <lineage>
        <taxon>Bacteria</taxon>
        <taxon>Bacillati</taxon>
        <taxon>Mycoplasmatota</taxon>
        <taxon>Mycoplasmoidales</taxon>
        <taxon>Metamycoplasmataceae</taxon>
        <taxon>Metamycoplasma</taxon>
    </lineage>
</organism>
<keyword evidence="8" id="KW-0449">Lipoprotein</keyword>
<feature type="transmembrane region" description="Helical" evidence="7">
    <location>
        <begin position="183"/>
        <end position="202"/>
    </location>
</feature>
<dbReference type="Pfam" id="PF01790">
    <property type="entry name" value="LGT"/>
    <property type="match status" value="1"/>
</dbReference>
<keyword evidence="6 7" id="KW-0472">Membrane</keyword>
<proteinExistence type="inferred from homology"/>
<evidence type="ECO:0000256" key="7">
    <source>
        <dbReference type="HAMAP-Rule" id="MF_01147"/>
    </source>
</evidence>
<reference evidence="8 9" key="2">
    <citation type="submission" date="2018-10" db="EMBL/GenBank/DDBJ databases">
        <title>Detection and isolation of Mycoplasma hominis as a predominant microorganism from pelvic cavity of patient with salpingitis and tubo-ovarian abscess.</title>
        <authorList>
            <person name="Guschin A.E."/>
            <person name="Khayrullina G.A."/>
            <person name="Rakovskaya I.V."/>
            <person name="Shelenkov A.A."/>
            <person name="Shagin D.A."/>
        </authorList>
    </citation>
    <scope>NUCLEOTIDE SEQUENCE [LARGE SCALE GENOMIC DNA]</scope>
    <source>
        <strain evidence="9">TOA</strain>
    </source>
</reference>
<evidence type="ECO:0000256" key="1">
    <source>
        <dbReference type="ARBA" id="ARBA00007150"/>
    </source>
</evidence>
<dbReference type="OMA" id="SIRWYGL"/>
<gene>
    <name evidence="7" type="primary">lgt</name>
    <name evidence="8" type="ORF">KN71_002180</name>
</gene>
<comment type="function">
    <text evidence="7">Catalyzes the transfer of the diacylglyceryl group from phosphatidylglycerol to the sulfhydryl group of the N-terminal cysteine of a prolipoprotein, the first step in the formation of mature lipoproteins.</text>
</comment>
<dbReference type="EMBL" id="CP033021">
    <property type="protein sequence ID" value="AYN65489.1"/>
    <property type="molecule type" value="Genomic_DNA"/>
</dbReference>
<keyword evidence="5 7" id="KW-1133">Transmembrane helix</keyword>
<comment type="subcellular location">
    <subcellularLocation>
        <location evidence="7">Cell membrane</location>
        <topology evidence="7">Multi-pass membrane protein</topology>
    </subcellularLocation>
</comment>
<feature type="transmembrane region" description="Helical" evidence="7">
    <location>
        <begin position="93"/>
        <end position="113"/>
    </location>
</feature>
<dbReference type="HAMAP" id="MF_01147">
    <property type="entry name" value="Lgt"/>
    <property type="match status" value="1"/>
</dbReference>
<dbReference type="GO" id="GO:0042158">
    <property type="term" value="P:lipoprotein biosynthetic process"/>
    <property type="evidence" value="ECO:0007669"/>
    <property type="project" value="UniProtKB-UniRule"/>
</dbReference>
<evidence type="ECO:0000313" key="9">
    <source>
        <dbReference type="Proteomes" id="UP000029712"/>
    </source>
</evidence>
<feature type="transmembrane region" description="Helical" evidence="7">
    <location>
        <begin position="50"/>
        <end position="73"/>
    </location>
</feature>
<protein>
    <recommendedName>
        <fullName evidence="7">Phosphatidylglycerol--prolipoprotein diacylglyceryl transferase</fullName>
        <ecNumber evidence="7">2.5.1.145</ecNumber>
    </recommendedName>
</protein>
<feature type="transmembrane region" description="Helical" evidence="7">
    <location>
        <begin position="18"/>
        <end position="38"/>
    </location>
</feature>
<comment type="similarity">
    <text evidence="1 7">Belongs to the Lgt family.</text>
</comment>
<evidence type="ECO:0000313" key="8">
    <source>
        <dbReference type="EMBL" id="AYN65489.1"/>
    </source>
</evidence>
<evidence type="ECO:0000256" key="2">
    <source>
        <dbReference type="ARBA" id="ARBA00022475"/>
    </source>
</evidence>
<evidence type="ECO:0000256" key="3">
    <source>
        <dbReference type="ARBA" id="ARBA00022679"/>
    </source>
</evidence>
<dbReference type="EC" id="2.5.1.145" evidence="7"/>
<comment type="pathway">
    <text evidence="7">Protein modification; lipoprotein biosynthesis (diacylglyceryl transfer).</text>
</comment>
<dbReference type="GO" id="GO:0005886">
    <property type="term" value="C:plasma membrane"/>
    <property type="evidence" value="ECO:0007669"/>
    <property type="project" value="UniProtKB-SubCell"/>
</dbReference>
<dbReference type="AlphaFoldDB" id="A0A2K9YTB5"/>
<dbReference type="OrthoDB" id="871140at2"/>
<keyword evidence="2 7" id="KW-1003">Cell membrane</keyword>
<dbReference type="Proteomes" id="UP000029712">
    <property type="component" value="Chromosome"/>
</dbReference>
<comment type="catalytic activity">
    <reaction evidence="7">
        <text>L-cysteinyl-[prolipoprotein] + a 1,2-diacyl-sn-glycero-3-phospho-(1'-sn-glycerol) = an S-1,2-diacyl-sn-glyceryl-L-cysteinyl-[prolipoprotein] + sn-glycerol 1-phosphate + H(+)</text>
        <dbReference type="Rhea" id="RHEA:56712"/>
        <dbReference type="Rhea" id="RHEA-COMP:14679"/>
        <dbReference type="Rhea" id="RHEA-COMP:14680"/>
        <dbReference type="ChEBI" id="CHEBI:15378"/>
        <dbReference type="ChEBI" id="CHEBI:29950"/>
        <dbReference type="ChEBI" id="CHEBI:57685"/>
        <dbReference type="ChEBI" id="CHEBI:64716"/>
        <dbReference type="ChEBI" id="CHEBI:140658"/>
        <dbReference type="EC" id="2.5.1.145"/>
    </reaction>
</comment>
<reference evidence="8 9" key="1">
    <citation type="submission" date="2014-08" db="EMBL/GenBank/DDBJ databases">
        <authorList>
            <person name="Kuleshov K."/>
            <person name="Dedkov V."/>
            <person name="Markelov M."/>
            <person name="Pimkina E."/>
        </authorList>
    </citation>
    <scope>NUCLEOTIDE SEQUENCE [LARGE SCALE GENOMIC DNA]</scope>
    <source>
        <strain evidence="9">TOA</strain>
    </source>
</reference>
<dbReference type="PROSITE" id="PS01311">
    <property type="entry name" value="LGT"/>
    <property type="match status" value="1"/>
</dbReference>
<feature type="binding site" evidence="7">
    <location>
        <position position="141"/>
    </location>
    <ligand>
        <name>a 1,2-diacyl-sn-glycero-3-phospho-(1'-sn-glycerol)</name>
        <dbReference type="ChEBI" id="CHEBI:64716"/>
    </ligand>
</feature>
<keyword evidence="3 7" id="KW-0808">Transferase</keyword>
<dbReference type="InterPro" id="IPR001640">
    <property type="entry name" value="Lgt"/>
</dbReference>
<evidence type="ECO:0000256" key="4">
    <source>
        <dbReference type="ARBA" id="ARBA00022692"/>
    </source>
</evidence>